<reference evidence="1 2" key="1">
    <citation type="journal article" date="2011" name="J. Bacteriol.">
        <title>Complete genome sequence of seawater bacterium Glaciecola nitratireducens FR1064T.</title>
        <authorList>
            <person name="Bian F."/>
            <person name="Qin Q.L."/>
            <person name="Xie B.B."/>
            <person name="Shu Y.L."/>
            <person name="Zhang X.Y."/>
            <person name="Yu Y."/>
            <person name="Chen B."/>
            <person name="Chen X.L."/>
            <person name="Zhou B.C."/>
            <person name="Zhang Y.Z."/>
        </authorList>
    </citation>
    <scope>NUCLEOTIDE SEQUENCE [LARGE SCALE GENOMIC DNA]</scope>
    <source>
        <strain evidence="2">JCM 12485 / KCTC 12276 / FR1064</strain>
    </source>
</reference>
<dbReference type="STRING" id="1085623.GNIT_0198"/>
<evidence type="ECO:0000313" key="2">
    <source>
        <dbReference type="Proteomes" id="UP000009282"/>
    </source>
</evidence>
<dbReference type="EMBL" id="CP003060">
    <property type="protein sequence ID" value="AEP28352.1"/>
    <property type="molecule type" value="Genomic_DNA"/>
</dbReference>
<accession>G4QF08</accession>
<dbReference type="eggNOG" id="COG1902">
    <property type="taxonomic scope" value="Bacteria"/>
</dbReference>
<name>G4QF08_GLANF</name>
<proteinExistence type="predicted"/>
<evidence type="ECO:0000313" key="1">
    <source>
        <dbReference type="EMBL" id="AEP28352.1"/>
    </source>
</evidence>
<dbReference type="KEGG" id="gni:GNIT_0198"/>
<keyword evidence="2" id="KW-1185">Reference proteome</keyword>
<protein>
    <submittedName>
        <fullName evidence="1">NADH:flavin oxidoreductase/NADH oxidase</fullName>
    </submittedName>
</protein>
<dbReference type="Proteomes" id="UP000009282">
    <property type="component" value="Chromosome"/>
</dbReference>
<organism evidence="1 2">
    <name type="scientific">Glaciecola nitratireducens (strain JCM 12485 / KCTC 12276 / FR1064)</name>
    <dbReference type="NCBI Taxonomy" id="1085623"/>
    <lineage>
        <taxon>Bacteria</taxon>
        <taxon>Pseudomonadati</taxon>
        <taxon>Pseudomonadota</taxon>
        <taxon>Gammaproteobacteria</taxon>
        <taxon>Alteromonadales</taxon>
        <taxon>Alteromonadaceae</taxon>
        <taxon>Brumicola</taxon>
    </lineage>
</organism>
<dbReference type="HOGENOM" id="CLU_2682583_0_0_6"/>
<dbReference type="AlphaFoldDB" id="G4QF08"/>
<gene>
    <name evidence="1" type="ordered locus">GNIT_0198</name>
</gene>
<sequence>MERAIDSGAVDIIGLARPLCTDPNCSAKLIQKSNDVVDCYGDNLVLGKGFWGNNTSSNLIKTINSFGQVGFYYW</sequence>